<dbReference type="GO" id="GO:0005886">
    <property type="term" value="C:plasma membrane"/>
    <property type="evidence" value="ECO:0007669"/>
    <property type="project" value="UniProtKB-SubCell"/>
</dbReference>
<dbReference type="PIRSF" id="PIRSF035875">
    <property type="entry name" value="RNase_BN"/>
    <property type="match status" value="1"/>
</dbReference>
<dbReference type="NCBIfam" id="TIGR00765">
    <property type="entry name" value="yihY_not_rbn"/>
    <property type="match status" value="1"/>
</dbReference>
<organism evidence="7 8">
    <name type="scientific">Myroides phaeus</name>
    <dbReference type="NCBI Taxonomy" id="702745"/>
    <lineage>
        <taxon>Bacteria</taxon>
        <taxon>Pseudomonadati</taxon>
        <taxon>Bacteroidota</taxon>
        <taxon>Flavobacteriia</taxon>
        <taxon>Flavobacteriales</taxon>
        <taxon>Flavobacteriaceae</taxon>
        <taxon>Myroides</taxon>
    </lineage>
</organism>
<reference evidence="8" key="1">
    <citation type="submission" date="2016-10" db="EMBL/GenBank/DDBJ databases">
        <authorList>
            <person name="Varghese N."/>
            <person name="Submissions S."/>
        </authorList>
    </citation>
    <scope>NUCLEOTIDE SEQUENCE [LARGE SCALE GENOMIC DNA]</scope>
    <source>
        <strain evidence="8">DSM 23313</strain>
    </source>
</reference>
<feature type="transmembrane region" description="Helical" evidence="6">
    <location>
        <begin position="37"/>
        <end position="58"/>
    </location>
</feature>
<evidence type="ECO:0000256" key="6">
    <source>
        <dbReference type="SAM" id="Phobius"/>
    </source>
</evidence>
<keyword evidence="3 6" id="KW-0812">Transmembrane</keyword>
<evidence type="ECO:0000313" key="7">
    <source>
        <dbReference type="EMBL" id="SDH50556.1"/>
    </source>
</evidence>
<evidence type="ECO:0000256" key="5">
    <source>
        <dbReference type="ARBA" id="ARBA00023136"/>
    </source>
</evidence>
<dbReference type="AlphaFoldDB" id="A0A1G8CYJ2"/>
<evidence type="ECO:0000256" key="4">
    <source>
        <dbReference type="ARBA" id="ARBA00022989"/>
    </source>
</evidence>
<keyword evidence="2" id="KW-1003">Cell membrane</keyword>
<feature type="transmembrane region" description="Helical" evidence="6">
    <location>
        <begin position="144"/>
        <end position="163"/>
    </location>
</feature>
<dbReference type="PANTHER" id="PTHR30213:SF1">
    <property type="entry name" value="INNER MEMBRANE PROTEIN YHJD"/>
    <property type="match status" value="1"/>
</dbReference>
<gene>
    <name evidence="7" type="ORF">SAMN05421818_10578</name>
</gene>
<dbReference type="STRING" id="702745.SAMN05421818_10578"/>
<dbReference type="InterPro" id="IPR017039">
    <property type="entry name" value="Virul_fac_BrkB"/>
</dbReference>
<comment type="subcellular location">
    <subcellularLocation>
        <location evidence="1">Cell membrane</location>
        <topology evidence="1">Multi-pass membrane protein</topology>
    </subcellularLocation>
</comment>
<evidence type="ECO:0000256" key="2">
    <source>
        <dbReference type="ARBA" id="ARBA00022475"/>
    </source>
</evidence>
<sequence length="312" mass="34416">MGAVNITLMKKIFELLKKSVFDFLDDNAMKFSAALSYYTIFALPPLMILIISASSFFVEQNDVANFFYDQLTDLVGPNATEEVKGAMANVQLSKKGNIATIVGVVMLLFSASGVFAEIQSSINYIWGIAAKPDKSVVRLVKNRLLSFAMIASVGFVLLVSLFVNSMVSLLYGFLGEFFAEETIYLVYVLNNIVVFLVITVLFMLIFKTLPNGKIRWKDTFVGAGFTAILFMIGKFGIGLYLGNTASMSLYGAAGSIIVMLVWVYYSAMILYFGAEFTKNYTELFGRKIIPGEYSVEIRKNVVKDSSDISGGV</sequence>
<evidence type="ECO:0000256" key="3">
    <source>
        <dbReference type="ARBA" id="ARBA00022692"/>
    </source>
</evidence>
<dbReference type="Proteomes" id="UP000243588">
    <property type="component" value="Unassembled WGS sequence"/>
</dbReference>
<protein>
    <submittedName>
        <fullName evidence="7">Membrane protein</fullName>
    </submittedName>
</protein>
<feature type="transmembrane region" description="Helical" evidence="6">
    <location>
        <begin position="218"/>
        <end position="241"/>
    </location>
</feature>
<evidence type="ECO:0000313" key="8">
    <source>
        <dbReference type="Proteomes" id="UP000243588"/>
    </source>
</evidence>
<feature type="transmembrane region" description="Helical" evidence="6">
    <location>
        <begin position="183"/>
        <end position="206"/>
    </location>
</feature>
<accession>A0A1G8CYJ2</accession>
<keyword evidence="5 6" id="KW-0472">Membrane</keyword>
<feature type="transmembrane region" description="Helical" evidence="6">
    <location>
        <begin position="98"/>
        <end position="116"/>
    </location>
</feature>
<dbReference type="PANTHER" id="PTHR30213">
    <property type="entry name" value="INNER MEMBRANE PROTEIN YHJD"/>
    <property type="match status" value="1"/>
</dbReference>
<name>A0A1G8CYJ2_9FLAO</name>
<dbReference type="Pfam" id="PF03631">
    <property type="entry name" value="Virul_fac_BrkB"/>
    <property type="match status" value="1"/>
</dbReference>
<feature type="transmembrane region" description="Helical" evidence="6">
    <location>
        <begin position="247"/>
        <end position="272"/>
    </location>
</feature>
<dbReference type="EMBL" id="FNDQ01000005">
    <property type="protein sequence ID" value="SDH50556.1"/>
    <property type="molecule type" value="Genomic_DNA"/>
</dbReference>
<proteinExistence type="predicted"/>
<keyword evidence="8" id="KW-1185">Reference proteome</keyword>
<evidence type="ECO:0000256" key="1">
    <source>
        <dbReference type="ARBA" id="ARBA00004651"/>
    </source>
</evidence>
<keyword evidence="4 6" id="KW-1133">Transmembrane helix</keyword>